<reference evidence="1" key="1">
    <citation type="journal article" date="2023" name="Nat. Commun.">
        <title>Diploid and tetraploid genomes of Acorus and the evolution of monocots.</title>
        <authorList>
            <person name="Ma L."/>
            <person name="Liu K.W."/>
            <person name="Li Z."/>
            <person name="Hsiao Y.Y."/>
            <person name="Qi Y."/>
            <person name="Fu T."/>
            <person name="Tang G.D."/>
            <person name="Zhang D."/>
            <person name="Sun W.H."/>
            <person name="Liu D.K."/>
            <person name="Li Y."/>
            <person name="Chen G.Z."/>
            <person name="Liu X.D."/>
            <person name="Liao X.Y."/>
            <person name="Jiang Y.T."/>
            <person name="Yu X."/>
            <person name="Hao Y."/>
            <person name="Huang J."/>
            <person name="Zhao X.W."/>
            <person name="Ke S."/>
            <person name="Chen Y.Y."/>
            <person name="Wu W.L."/>
            <person name="Hsu J.L."/>
            <person name="Lin Y.F."/>
            <person name="Huang M.D."/>
            <person name="Li C.Y."/>
            <person name="Huang L."/>
            <person name="Wang Z.W."/>
            <person name="Zhao X."/>
            <person name="Zhong W.Y."/>
            <person name="Peng D.H."/>
            <person name="Ahmad S."/>
            <person name="Lan S."/>
            <person name="Zhang J.S."/>
            <person name="Tsai W.C."/>
            <person name="Van de Peer Y."/>
            <person name="Liu Z.J."/>
        </authorList>
    </citation>
    <scope>NUCLEOTIDE SEQUENCE</scope>
    <source>
        <strain evidence="1">CP</strain>
    </source>
</reference>
<protein>
    <recommendedName>
        <fullName evidence="3">DUF4228 domain protein</fullName>
    </recommendedName>
</protein>
<organism evidence="1 2">
    <name type="scientific">Acorus calamus</name>
    <name type="common">Sweet flag</name>
    <dbReference type="NCBI Taxonomy" id="4465"/>
    <lineage>
        <taxon>Eukaryota</taxon>
        <taxon>Viridiplantae</taxon>
        <taxon>Streptophyta</taxon>
        <taxon>Embryophyta</taxon>
        <taxon>Tracheophyta</taxon>
        <taxon>Spermatophyta</taxon>
        <taxon>Magnoliopsida</taxon>
        <taxon>Liliopsida</taxon>
        <taxon>Acoraceae</taxon>
        <taxon>Acorus</taxon>
    </lineage>
</organism>
<dbReference type="AlphaFoldDB" id="A0AAV9FEM7"/>
<evidence type="ECO:0000313" key="1">
    <source>
        <dbReference type="EMBL" id="KAK1323077.1"/>
    </source>
</evidence>
<keyword evidence="2" id="KW-1185">Reference proteome</keyword>
<comment type="caution">
    <text evidence="1">The sequence shown here is derived from an EMBL/GenBank/DDBJ whole genome shotgun (WGS) entry which is preliminary data.</text>
</comment>
<evidence type="ECO:0000313" key="2">
    <source>
        <dbReference type="Proteomes" id="UP001180020"/>
    </source>
</evidence>
<dbReference type="Proteomes" id="UP001180020">
    <property type="component" value="Unassembled WGS sequence"/>
</dbReference>
<sequence length="138" mass="15110">MGVCASSPMVGTTINGRSSSTREAIPTAKVIHVDGTLLEYPKPTTALQVVLQNPNHYLCHSESMHVDCMAPHVPEEEELLPGQIYFLIPLYRSHVPLSLPDLCEFAVLAGDALRRRRRPHSSLSSSFRLDCGFPVGAT</sequence>
<evidence type="ECO:0008006" key="3">
    <source>
        <dbReference type="Google" id="ProtNLM"/>
    </source>
</evidence>
<gene>
    <name evidence="1" type="ORF">QJS10_CPA02g00104</name>
</gene>
<dbReference type="PANTHER" id="PTHR33052">
    <property type="entry name" value="DUF4228 DOMAIN PROTEIN-RELATED"/>
    <property type="match status" value="1"/>
</dbReference>
<dbReference type="EMBL" id="JAUJYO010000002">
    <property type="protein sequence ID" value="KAK1323077.1"/>
    <property type="molecule type" value="Genomic_DNA"/>
</dbReference>
<dbReference type="InterPro" id="IPR025322">
    <property type="entry name" value="PADRE_dom"/>
</dbReference>
<name>A0AAV9FEM7_ACOCL</name>
<reference evidence="1" key="2">
    <citation type="submission" date="2023-06" db="EMBL/GenBank/DDBJ databases">
        <authorList>
            <person name="Ma L."/>
            <person name="Liu K.-W."/>
            <person name="Li Z."/>
            <person name="Hsiao Y.-Y."/>
            <person name="Qi Y."/>
            <person name="Fu T."/>
            <person name="Tang G."/>
            <person name="Zhang D."/>
            <person name="Sun W.-H."/>
            <person name="Liu D.-K."/>
            <person name="Li Y."/>
            <person name="Chen G.-Z."/>
            <person name="Liu X.-D."/>
            <person name="Liao X.-Y."/>
            <person name="Jiang Y.-T."/>
            <person name="Yu X."/>
            <person name="Hao Y."/>
            <person name="Huang J."/>
            <person name="Zhao X.-W."/>
            <person name="Ke S."/>
            <person name="Chen Y.-Y."/>
            <person name="Wu W.-L."/>
            <person name="Hsu J.-L."/>
            <person name="Lin Y.-F."/>
            <person name="Huang M.-D."/>
            <person name="Li C.-Y."/>
            <person name="Huang L."/>
            <person name="Wang Z.-W."/>
            <person name="Zhao X."/>
            <person name="Zhong W.-Y."/>
            <person name="Peng D.-H."/>
            <person name="Ahmad S."/>
            <person name="Lan S."/>
            <person name="Zhang J.-S."/>
            <person name="Tsai W.-C."/>
            <person name="Van De Peer Y."/>
            <person name="Liu Z.-J."/>
        </authorList>
    </citation>
    <scope>NUCLEOTIDE SEQUENCE</scope>
    <source>
        <strain evidence="1">CP</strain>
        <tissue evidence="1">Leaves</tissue>
    </source>
</reference>
<proteinExistence type="predicted"/>
<dbReference type="Pfam" id="PF14009">
    <property type="entry name" value="PADRE"/>
    <property type="match status" value="1"/>
</dbReference>
<accession>A0AAV9FEM7</accession>